<dbReference type="Pfam" id="PF24551">
    <property type="entry name" value="SH3_Rv0428c"/>
    <property type="match status" value="1"/>
</dbReference>
<dbReference type="InterPro" id="IPR056935">
    <property type="entry name" value="Rv0428c-like_C"/>
</dbReference>
<evidence type="ECO:0000313" key="4">
    <source>
        <dbReference type="Proteomes" id="UP000193811"/>
    </source>
</evidence>
<keyword evidence="4" id="KW-1185">Reference proteome</keyword>
<dbReference type="RefSeq" id="WP_085141977.1">
    <property type="nucleotide sequence ID" value="NZ_JACKVA010000035.1"/>
</dbReference>
<proteinExistence type="predicted"/>
<feature type="region of interest" description="Disordered" evidence="1">
    <location>
        <begin position="163"/>
        <end position="187"/>
    </location>
</feature>
<feature type="compositionally biased region" description="Pro residues" evidence="1">
    <location>
        <begin position="164"/>
        <end position="174"/>
    </location>
</feature>
<dbReference type="Proteomes" id="UP000193811">
    <property type="component" value="Unassembled WGS sequence"/>
</dbReference>
<dbReference type="Gene3D" id="3.40.630.30">
    <property type="match status" value="1"/>
</dbReference>
<evidence type="ECO:0000256" key="1">
    <source>
        <dbReference type="SAM" id="MobiDB-lite"/>
    </source>
</evidence>
<evidence type="ECO:0000313" key="3">
    <source>
        <dbReference type="EMBL" id="ORV22177.1"/>
    </source>
</evidence>
<dbReference type="GeneID" id="44298882"/>
<sequence length="315" mass="33467">MPQLPAPGSRVSLRYRLPAGSAKPLTDVIGHLERVEPTVLIRTKDGELVDVAPADVVSVRELSHTPVRASEIRALEHAAALAWPGVEQQWLGGWLLRAGHGVTSRANSAVPLGVSAQIADLSAVQEWYRDRDLPAWLALPERLLPIRTPGIKPARVMVRALPSAPAPAPAPAPNVTPGQPSPSSVTLAQQPDAEWLQIYEREVPVEILTAVVDGRLTFATVPGCAVGRGAVTTAPDGTVWLGISSVRVSPDDRGQGHARAVCEALLAWGAAAGAGRAYVQVEVDNHAAIALYTSLGFRLHHQTRYVAADDLVTPR</sequence>
<organism evidence="3 4">
    <name type="scientific">Mycolicibacterium conceptionense</name>
    <dbReference type="NCBI Taxonomy" id="451644"/>
    <lineage>
        <taxon>Bacteria</taxon>
        <taxon>Bacillati</taxon>
        <taxon>Actinomycetota</taxon>
        <taxon>Actinomycetes</taxon>
        <taxon>Mycobacteriales</taxon>
        <taxon>Mycobacteriaceae</taxon>
        <taxon>Mycolicibacterium</taxon>
    </lineage>
</organism>
<gene>
    <name evidence="3" type="ORF">AWB98_25635</name>
</gene>
<accession>A0ABX3V2Q8</accession>
<dbReference type="InterPro" id="IPR000182">
    <property type="entry name" value="GNAT_dom"/>
</dbReference>
<dbReference type="InterPro" id="IPR016181">
    <property type="entry name" value="Acyl_CoA_acyltransferase"/>
</dbReference>
<dbReference type="EMBL" id="LQOP01000028">
    <property type="protein sequence ID" value="ORV22177.1"/>
    <property type="molecule type" value="Genomic_DNA"/>
</dbReference>
<feature type="compositionally biased region" description="Polar residues" evidence="1">
    <location>
        <begin position="176"/>
        <end position="187"/>
    </location>
</feature>
<dbReference type="PANTHER" id="PTHR43072">
    <property type="entry name" value="N-ACETYLTRANSFERASE"/>
    <property type="match status" value="1"/>
</dbReference>
<feature type="domain" description="N-acetyltransferase" evidence="2">
    <location>
        <begin position="173"/>
        <end position="315"/>
    </location>
</feature>
<dbReference type="Pfam" id="PF24553">
    <property type="entry name" value="Rv0428c_C"/>
    <property type="match status" value="1"/>
</dbReference>
<reference evidence="3 4" key="1">
    <citation type="submission" date="2016-01" db="EMBL/GenBank/DDBJ databases">
        <title>The new phylogeny of the genus Mycobacterium.</title>
        <authorList>
            <person name="Tarcisio F."/>
            <person name="Conor M."/>
            <person name="Antonella G."/>
            <person name="Elisabetta G."/>
            <person name="Giulia F.S."/>
            <person name="Sara T."/>
            <person name="Anna F."/>
            <person name="Clotilde B."/>
            <person name="Roberto B."/>
            <person name="Veronica D.S."/>
            <person name="Fabio R."/>
            <person name="Monica P."/>
            <person name="Olivier J."/>
            <person name="Enrico T."/>
            <person name="Nicola S."/>
        </authorList>
    </citation>
    <scope>NUCLEOTIDE SEQUENCE [LARGE SCALE GENOMIC DNA]</scope>
    <source>
        <strain evidence="3 4">CCUG 50187</strain>
    </source>
</reference>
<dbReference type="SUPFAM" id="SSF55729">
    <property type="entry name" value="Acyl-CoA N-acyltransferases (Nat)"/>
    <property type="match status" value="1"/>
</dbReference>
<name>A0ABX3V2Q8_9MYCO</name>
<dbReference type="PROSITE" id="PS51186">
    <property type="entry name" value="GNAT"/>
    <property type="match status" value="1"/>
</dbReference>
<comment type="caution">
    <text evidence="3">The sequence shown here is derived from an EMBL/GenBank/DDBJ whole genome shotgun (WGS) entry which is preliminary data.</text>
</comment>
<dbReference type="InterPro" id="IPR056934">
    <property type="entry name" value="SH3_Rv0428c"/>
</dbReference>
<evidence type="ECO:0000259" key="2">
    <source>
        <dbReference type="PROSITE" id="PS51186"/>
    </source>
</evidence>
<protein>
    <submittedName>
        <fullName evidence="3">GCN5 family acetyltransferase</fullName>
    </submittedName>
</protein>